<dbReference type="InterPro" id="IPR025889">
    <property type="entry name" value="GSP17M-like_dom"/>
</dbReference>
<evidence type="ECO:0000313" key="2">
    <source>
        <dbReference type="EMBL" id="SDJ76287.1"/>
    </source>
</evidence>
<feature type="domain" description="General stress protein 17M-like" evidence="1">
    <location>
        <begin position="3"/>
        <end position="99"/>
    </location>
</feature>
<protein>
    <submittedName>
        <fullName evidence="2">Heat induced stress protein YflT</fullName>
    </submittedName>
</protein>
<sequence>MAPFIKKYTNDEQLQQDVNKLSQKGVDKNNVYVLSHDKERTKRIADNAEANTIGLNEMDLSSAVGNMFSKKGDELRTKLKEVGLSEVEADNYEEEMDKGKVLLIVTETNNVEQILTNTL</sequence>
<name>A0A1G8WDS0_9BACI</name>
<dbReference type="STRING" id="407036.SAMN05216243_0722"/>
<dbReference type="Pfam" id="PF11181">
    <property type="entry name" value="YflT"/>
    <property type="match status" value="1"/>
</dbReference>
<dbReference type="Proteomes" id="UP000198694">
    <property type="component" value="Unassembled WGS sequence"/>
</dbReference>
<keyword evidence="3" id="KW-1185">Reference proteome</keyword>
<dbReference type="RefSeq" id="WP_093211138.1">
    <property type="nucleotide sequence ID" value="NZ_FNFL01000001.1"/>
</dbReference>
<dbReference type="EMBL" id="FNFL01000001">
    <property type="protein sequence ID" value="SDJ76287.1"/>
    <property type="molecule type" value="Genomic_DNA"/>
</dbReference>
<reference evidence="2 3" key="1">
    <citation type="submission" date="2016-10" db="EMBL/GenBank/DDBJ databases">
        <authorList>
            <person name="de Groot N.N."/>
        </authorList>
    </citation>
    <scope>NUCLEOTIDE SEQUENCE [LARGE SCALE GENOMIC DNA]</scope>
    <source>
        <strain evidence="2 3">CGMCC 1.6502</strain>
    </source>
</reference>
<dbReference type="OrthoDB" id="2353304at2"/>
<organism evidence="2 3">
    <name type="scientific">Sediminibacillus albus</name>
    <dbReference type="NCBI Taxonomy" id="407036"/>
    <lineage>
        <taxon>Bacteria</taxon>
        <taxon>Bacillati</taxon>
        <taxon>Bacillota</taxon>
        <taxon>Bacilli</taxon>
        <taxon>Bacillales</taxon>
        <taxon>Bacillaceae</taxon>
        <taxon>Sediminibacillus</taxon>
    </lineage>
</organism>
<evidence type="ECO:0000259" key="1">
    <source>
        <dbReference type="Pfam" id="PF11181"/>
    </source>
</evidence>
<dbReference type="AlphaFoldDB" id="A0A1G8WDS0"/>
<proteinExistence type="predicted"/>
<evidence type="ECO:0000313" key="3">
    <source>
        <dbReference type="Proteomes" id="UP000198694"/>
    </source>
</evidence>
<gene>
    <name evidence="2" type="ORF">SAMN05216243_0722</name>
</gene>
<accession>A0A1G8WDS0</accession>